<feature type="compositionally biased region" description="Low complexity" evidence="1">
    <location>
        <begin position="16"/>
        <end position="26"/>
    </location>
</feature>
<feature type="compositionally biased region" description="Polar residues" evidence="1">
    <location>
        <begin position="1"/>
        <end position="10"/>
    </location>
</feature>
<evidence type="ECO:0000313" key="2">
    <source>
        <dbReference type="EMBL" id="EYE97386.1"/>
    </source>
</evidence>
<gene>
    <name evidence="2" type="ORF">EURHEDRAFT_384912</name>
</gene>
<dbReference type="EMBL" id="KK088416">
    <property type="protein sequence ID" value="EYE97386.1"/>
    <property type="molecule type" value="Genomic_DNA"/>
</dbReference>
<dbReference type="Proteomes" id="UP000019804">
    <property type="component" value="Unassembled WGS sequence"/>
</dbReference>
<sequence>MYPNPNSNQARLKHAPSPSSPSDSYPATRPVHPATSIQHRATRLVDGAAPTPTPELPAAPIAVLAPNGHAHSLEISVMQTLIFRRIIVIELVVQVALVDVALPIHTPALAISAFPYTARAAEFEQVSIDHWFFEWLFF</sequence>
<reference evidence="3" key="1">
    <citation type="journal article" date="2014" name="Nat. Commun.">
        <title>Genomic adaptations of the halophilic Dead Sea filamentous fungus Eurotium rubrum.</title>
        <authorList>
            <person name="Kis-Papo T."/>
            <person name="Weig A.R."/>
            <person name="Riley R."/>
            <person name="Persoh D."/>
            <person name="Salamov A."/>
            <person name="Sun H."/>
            <person name="Lipzen A."/>
            <person name="Wasser S.P."/>
            <person name="Rambold G."/>
            <person name="Grigoriev I.V."/>
            <person name="Nevo E."/>
        </authorList>
    </citation>
    <scope>NUCLEOTIDE SEQUENCE [LARGE SCALE GENOMIC DNA]</scope>
    <source>
        <strain evidence="3">CBS 135680</strain>
    </source>
</reference>
<organism evidence="2 3">
    <name type="scientific">Aspergillus ruber (strain CBS 135680)</name>
    <dbReference type="NCBI Taxonomy" id="1388766"/>
    <lineage>
        <taxon>Eukaryota</taxon>
        <taxon>Fungi</taxon>
        <taxon>Dikarya</taxon>
        <taxon>Ascomycota</taxon>
        <taxon>Pezizomycotina</taxon>
        <taxon>Eurotiomycetes</taxon>
        <taxon>Eurotiomycetidae</taxon>
        <taxon>Eurotiales</taxon>
        <taxon>Aspergillaceae</taxon>
        <taxon>Aspergillus</taxon>
        <taxon>Aspergillus subgen. Aspergillus</taxon>
    </lineage>
</organism>
<dbReference type="AlphaFoldDB" id="A0A017SKS7"/>
<protein>
    <submittedName>
        <fullName evidence="2">Uncharacterized protein</fullName>
    </submittedName>
</protein>
<keyword evidence="3" id="KW-1185">Reference proteome</keyword>
<proteinExistence type="predicted"/>
<name>A0A017SKS7_ASPRC</name>
<evidence type="ECO:0000313" key="3">
    <source>
        <dbReference type="Proteomes" id="UP000019804"/>
    </source>
</evidence>
<feature type="region of interest" description="Disordered" evidence="1">
    <location>
        <begin position="1"/>
        <end position="53"/>
    </location>
</feature>
<evidence type="ECO:0000256" key="1">
    <source>
        <dbReference type="SAM" id="MobiDB-lite"/>
    </source>
</evidence>
<dbReference type="HOGENOM" id="CLU_1854840_0_0_1"/>
<dbReference type="GeneID" id="63694758"/>
<dbReference type="RefSeq" id="XP_040641074.1">
    <property type="nucleotide sequence ID" value="XM_040779634.1"/>
</dbReference>
<accession>A0A017SKS7</accession>